<name>A0A9P7HD06_9HYPO</name>
<dbReference type="InterPro" id="IPR011990">
    <property type="entry name" value="TPR-like_helical_dom_sf"/>
</dbReference>
<protein>
    <submittedName>
        <fullName evidence="2">Uncharacterized protein</fullName>
    </submittedName>
</protein>
<sequence length="558" mass="63006">MPQFRHTSHRPGLASTCRPLHTAARPESPWKASSIAAVSESFPGSSSGYSDDASILLAFLSVLAVSDKVPLDLLSRGAAPQRRWNMRGEIEEADAVATGLAPELCSLLSDSSRLNDAFYELELSSAVSKNRDDTYNVDETVASRINERLLPENLLFFRSQALIVVYRAIPWKYIEPATPTTKLFLPHLRYTLQTFHEHSMYLPSGVRADLVLTLLEASRFPNMAWKCFVVDQAEHTALGLEDQYIHSLIAQTRCLLNRISGTMNQASNSLDDIGEDTASMTIDIRMHSAAGQASIQRSLNCIQVEDLSTAKRILEDWSPLHRIPSSIERVVEFRKNTMLGRILRYQGAFRESLKYLERAQTTAAQENDLTFYEDFRDLTCDLADTLRELNEPTSSERHLRTEITRRDQSDISTGKSLLHVSLAEALFAQARYREAESICLEVESRPGLLKLERLRLHITMAKIHHVQSNNDSAFLYWNEAMKDIAKFHMTGGRATRTILLSICDILRNRGQTKLMTDSIMDQVSLLDAGAKPEGAEYWIAGLRHWSQYLDSKTTRSHM</sequence>
<reference evidence="2" key="2">
    <citation type="submission" date="2020-10" db="EMBL/GenBank/DDBJ databases">
        <authorList>
            <person name="Peck L.D."/>
            <person name="Nowell R.W."/>
            <person name="Flood J."/>
            <person name="Ryan M.J."/>
            <person name="Barraclough T.G."/>
        </authorList>
    </citation>
    <scope>NUCLEOTIDE SEQUENCE</scope>
    <source>
        <strain evidence="2">IMI 127659i</strain>
    </source>
</reference>
<dbReference type="SUPFAM" id="SSF48452">
    <property type="entry name" value="TPR-like"/>
    <property type="match status" value="1"/>
</dbReference>
<evidence type="ECO:0000313" key="3">
    <source>
        <dbReference type="Proteomes" id="UP000750502"/>
    </source>
</evidence>
<dbReference type="OrthoDB" id="427518at2759"/>
<dbReference type="Proteomes" id="UP000750502">
    <property type="component" value="Unassembled WGS sequence"/>
</dbReference>
<proteinExistence type="predicted"/>
<feature type="region of interest" description="Disordered" evidence="1">
    <location>
        <begin position="1"/>
        <end position="21"/>
    </location>
</feature>
<dbReference type="EMBL" id="JADFTT010000814">
    <property type="protein sequence ID" value="KAG5758496.1"/>
    <property type="molecule type" value="Genomic_DNA"/>
</dbReference>
<accession>A0A9P7HD06</accession>
<comment type="caution">
    <text evidence="2">The sequence shown here is derived from an EMBL/GenBank/DDBJ whole genome shotgun (WGS) entry which is preliminary data.</text>
</comment>
<evidence type="ECO:0000256" key="1">
    <source>
        <dbReference type="SAM" id="MobiDB-lite"/>
    </source>
</evidence>
<gene>
    <name evidence="2" type="ORF">H9Q72_013372</name>
</gene>
<evidence type="ECO:0000313" key="2">
    <source>
        <dbReference type="EMBL" id="KAG5758496.1"/>
    </source>
</evidence>
<organism evidence="2 3">
    <name type="scientific">Fusarium xylarioides</name>
    <dbReference type="NCBI Taxonomy" id="221167"/>
    <lineage>
        <taxon>Eukaryota</taxon>
        <taxon>Fungi</taxon>
        <taxon>Dikarya</taxon>
        <taxon>Ascomycota</taxon>
        <taxon>Pezizomycotina</taxon>
        <taxon>Sordariomycetes</taxon>
        <taxon>Hypocreomycetidae</taxon>
        <taxon>Hypocreales</taxon>
        <taxon>Nectriaceae</taxon>
        <taxon>Fusarium</taxon>
        <taxon>Fusarium fujikuroi species complex</taxon>
    </lineage>
</organism>
<keyword evidence="3" id="KW-1185">Reference proteome</keyword>
<dbReference type="Gene3D" id="1.25.40.10">
    <property type="entry name" value="Tetratricopeptide repeat domain"/>
    <property type="match status" value="1"/>
</dbReference>
<dbReference type="AlphaFoldDB" id="A0A9P7HD06"/>
<reference evidence="2" key="1">
    <citation type="journal article" date="2020" name="bioRxiv">
        <title>Historical genomics reveals the evolutionary mechanisms behind multiple outbreaks of the host-specific coffee wilt pathogen Fusarium xylarioides.</title>
        <authorList>
            <person name="Peck D."/>
            <person name="Nowell R.W."/>
            <person name="Flood J."/>
            <person name="Ryan M.J."/>
            <person name="Barraclough T.G."/>
        </authorList>
    </citation>
    <scope>NUCLEOTIDE SEQUENCE</scope>
    <source>
        <strain evidence="2">IMI 127659i</strain>
    </source>
</reference>